<keyword evidence="1" id="KW-1133">Transmembrane helix</keyword>
<dbReference type="AlphaFoldDB" id="W7FMY4"/>
<keyword evidence="1" id="KW-0812">Transmembrane</keyword>
<accession>W7FMY4</accession>
<dbReference type="Proteomes" id="UP000030666">
    <property type="component" value="Unassembled WGS sequence"/>
</dbReference>
<evidence type="ECO:0000256" key="1">
    <source>
        <dbReference type="SAM" id="Phobius"/>
    </source>
</evidence>
<reference evidence="2" key="1">
    <citation type="submission" date="2013-02" db="EMBL/GenBank/DDBJ databases">
        <title>The Genome Sequence of Plasmodium falciparum Santa Lucia.</title>
        <authorList>
            <consortium name="The Broad Institute Genome Sequencing Platform"/>
            <consortium name="The Broad Institute Genome Sequencing Center for Infectious Disease"/>
            <person name="Neafsey D."/>
            <person name="Cheeseman I."/>
            <person name="Volkman S."/>
            <person name="Adams J."/>
            <person name="Walker B."/>
            <person name="Young S.K."/>
            <person name="Zeng Q."/>
            <person name="Gargeya S."/>
            <person name="Fitzgerald M."/>
            <person name="Haas B."/>
            <person name="Abouelleil A."/>
            <person name="Alvarado L."/>
            <person name="Arachchi H.M."/>
            <person name="Berlin A.M."/>
            <person name="Chapman S.B."/>
            <person name="Dewar J."/>
            <person name="Goldberg J."/>
            <person name="Griggs A."/>
            <person name="Gujja S."/>
            <person name="Hansen M."/>
            <person name="Howarth C."/>
            <person name="Imamovic A."/>
            <person name="Larimer J."/>
            <person name="McCowan C."/>
            <person name="Murphy C."/>
            <person name="Neiman D."/>
            <person name="Pearson M."/>
            <person name="Priest M."/>
            <person name="Roberts A."/>
            <person name="Saif S."/>
            <person name="Shea T."/>
            <person name="Sisk P."/>
            <person name="Sykes S."/>
            <person name="Wortman J."/>
            <person name="Nusbaum C."/>
            <person name="Birren B."/>
        </authorList>
    </citation>
    <scope>NUCLEOTIDE SEQUENCE [LARGE SCALE GENOMIC DNA]</scope>
    <source>
        <strain evidence="2">Santa Lucia</strain>
    </source>
</reference>
<sequence>MLFFYILNKLTYMYIQYMFYTKEDKYIYIYIYICIYIFIYLRIN</sequence>
<dbReference type="EMBL" id="KE123483">
    <property type="protein sequence ID" value="EUT90149.1"/>
    <property type="molecule type" value="Genomic_DNA"/>
</dbReference>
<evidence type="ECO:0000313" key="2">
    <source>
        <dbReference type="EMBL" id="EUT90149.1"/>
    </source>
</evidence>
<keyword evidence="1" id="KW-0472">Membrane</keyword>
<feature type="transmembrane region" description="Helical" evidence="1">
    <location>
        <begin position="26"/>
        <end position="43"/>
    </location>
</feature>
<protein>
    <submittedName>
        <fullName evidence="2">Uncharacterized protein</fullName>
    </submittedName>
</protein>
<organism evidence="2">
    <name type="scientific">Plasmodium falciparum Santa Lucia</name>
    <dbReference type="NCBI Taxonomy" id="478859"/>
    <lineage>
        <taxon>Eukaryota</taxon>
        <taxon>Sar</taxon>
        <taxon>Alveolata</taxon>
        <taxon>Apicomplexa</taxon>
        <taxon>Aconoidasida</taxon>
        <taxon>Haemosporida</taxon>
        <taxon>Plasmodiidae</taxon>
        <taxon>Plasmodium</taxon>
        <taxon>Plasmodium (Laverania)</taxon>
    </lineage>
</organism>
<gene>
    <name evidence="2" type="ORF">PFAG_01348</name>
</gene>
<proteinExistence type="predicted"/>
<name>W7FMY4_PLAFA</name>